<dbReference type="AlphaFoldDB" id="A0A0W8F177"/>
<name>A0A0W8F177_9ZZZZ</name>
<sequence>MNAALPAMVTPGSRVDWSITLEQIPPFVHSVAESSYARDIGTSPGHLFPASSDRELEDPDPETRIL</sequence>
<proteinExistence type="predicted"/>
<evidence type="ECO:0000313" key="2">
    <source>
        <dbReference type="EMBL" id="KUG14648.1"/>
    </source>
</evidence>
<dbReference type="EMBL" id="LNQE01001634">
    <property type="protein sequence ID" value="KUG14648.1"/>
    <property type="molecule type" value="Genomic_DNA"/>
</dbReference>
<evidence type="ECO:0000256" key="1">
    <source>
        <dbReference type="SAM" id="MobiDB-lite"/>
    </source>
</evidence>
<gene>
    <name evidence="2" type="ORF">ASZ90_015705</name>
</gene>
<comment type="caution">
    <text evidence="2">The sequence shown here is derived from an EMBL/GenBank/DDBJ whole genome shotgun (WGS) entry which is preliminary data.</text>
</comment>
<protein>
    <submittedName>
        <fullName evidence="2">Uncharacterized protein</fullName>
    </submittedName>
</protein>
<organism evidence="2">
    <name type="scientific">hydrocarbon metagenome</name>
    <dbReference type="NCBI Taxonomy" id="938273"/>
    <lineage>
        <taxon>unclassified sequences</taxon>
        <taxon>metagenomes</taxon>
        <taxon>ecological metagenomes</taxon>
    </lineage>
</organism>
<feature type="region of interest" description="Disordered" evidence="1">
    <location>
        <begin position="42"/>
        <end position="66"/>
    </location>
</feature>
<reference evidence="2" key="1">
    <citation type="journal article" date="2015" name="Proc. Natl. Acad. Sci. U.S.A.">
        <title>Networks of energetic and metabolic interactions define dynamics in microbial communities.</title>
        <authorList>
            <person name="Embree M."/>
            <person name="Liu J.K."/>
            <person name="Al-Bassam M.M."/>
            <person name="Zengler K."/>
        </authorList>
    </citation>
    <scope>NUCLEOTIDE SEQUENCE</scope>
</reference>
<accession>A0A0W8F177</accession>